<protein>
    <recommendedName>
        <fullName evidence="1">ATP-dependent DNA helicase</fullName>
        <ecNumber evidence="1">5.6.2.3</ecNumber>
    </recommendedName>
</protein>
<dbReference type="PANTHER" id="PTHR10492">
    <property type="match status" value="1"/>
</dbReference>
<organism evidence="5 6">
    <name type="scientific">Cymbomonas tetramitiformis</name>
    <dbReference type="NCBI Taxonomy" id="36881"/>
    <lineage>
        <taxon>Eukaryota</taxon>
        <taxon>Viridiplantae</taxon>
        <taxon>Chlorophyta</taxon>
        <taxon>Pyramimonadophyceae</taxon>
        <taxon>Pyramimonadales</taxon>
        <taxon>Pyramimonadaceae</taxon>
        <taxon>Cymbomonas</taxon>
    </lineage>
</organism>
<dbReference type="EMBL" id="LGRX02008975">
    <property type="protein sequence ID" value="KAK3272421.1"/>
    <property type="molecule type" value="Genomic_DNA"/>
</dbReference>
<dbReference type="GO" id="GO:0043139">
    <property type="term" value="F:5'-3' DNA helicase activity"/>
    <property type="evidence" value="ECO:0007669"/>
    <property type="project" value="UniProtKB-EC"/>
</dbReference>
<dbReference type="PANTHER" id="PTHR10492:SF102">
    <property type="entry name" value="ATP-DEPENDENT DNA HELICASE"/>
    <property type="match status" value="1"/>
</dbReference>
<dbReference type="GO" id="GO:0006281">
    <property type="term" value="P:DNA repair"/>
    <property type="evidence" value="ECO:0007669"/>
    <property type="project" value="UniProtKB-KW"/>
</dbReference>
<dbReference type="Pfam" id="PF05970">
    <property type="entry name" value="PIF1"/>
    <property type="match status" value="1"/>
</dbReference>
<reference evidence="5" key="2">
    <citation type="submission" date="2023-06" db="EMBL/GenBank/DDBJ databases">
        <title>Long-read-based genome assembly of the green algal bacterivore Cymbomonas tetramitiformis.</title>
        <authorList>
            <person name="Gyaltshen Y."/>
            <person name="Rozenberg A."/>
            <person name="Paasch A."/>
            <person name="Burns J.A."/>
            <person name="Warring S."/>
            <person name="Larson R."/>
            <person name="Maurer-Alcala X."/>
            <person name="Dacks J."/>
            <person name="Kim E."/>
        </authorList>
    </citation>
    <scope>NUCLEOTIDE SEQUENCE</scope>
    <source>
        <strain evidence="5">PLY_AMNH</strain>
    </source>
</reference>
<keyword evidence="1" id="KW-0547">Nucleotide-binding</keyword>
<evidence type="ECO:0000313" key="4">
    <source>
        <dbReference type="EMBL" id="KAK3233448.1"/>
    </source>
</evidence>
<dbReference type="GO" id="GO:0006310">
    <property type="term" value="P:DNA recombination"/>
    <property type="evidence" value="ECO:0007669"/>
    <property type="project" value="UniProtKB-KW"/>
</dbReference>
<keyword evidence="1" id="KW-0067">ATP-binding</keyword>
<evidence type="ECO:0000313" key="5">
    <source>
        <dbReference type="EMBL" id="KAK3272421.1"/>
    </source>
</evidence>
<keyword evidence="1" id="KW-0378">Hydrolase</keyword>
<sequence length="955" mass="110205">MITDNNSIAQKFMTFGQTILRALDTAPQIRIEVHTDISNKKVQKELRAQRPQESSHPHRYGELLVDDIMLLKDDDPTHDATRSLVMTKQQGGLQILPALHPLADAMAYPLMFPYGTVGWDRYMLRYKPKSSSNELTDKRLTMLDYYRFHVQRRDPLHVHLYGRLFQQWVTDAWSKVDDSHLQYLQEKSFQTHYRAIVAAGAMDACRKSDDTEDCSKMGTPVTTYLPSSHENSPRFLYEKLQDTMTYNREWGNPDLFLTFTSNREWPEVQAAIRSQGCPDHSTHDNFDLIVRAFVMRFDVFMKYLMHKDGSHYGKAHAASWVVEFQPHSGLPHAHVMLWLEKKLTVETIDRYIWAEIPDKTKYPRLYEEVKKVVHGPCGNAYPDRACTSTTPDGVAVCEKGFPQPFTADLPAKELERKIDSGELNLQTGIELTAFFDCNKKGSKTYDEKAGSLLYTDMPKEFTFDKQKKEWHRRVQKWRTSLGRMYFVNPKCEERFYLRLMLTHIRGPTSYEDVRTVDGRTYTTFHEAAIACGLAQNDQEYVICLHEAEILYPARMVRNLFITIVAHCQPGKPQELWEQFKTSMSADKLYGIQQQPLKLELPQQEQLAIVKAYDDIVTALKFMHIEEIPGVARPEPPHVSDPQRSQTVLEYFSNDIALNHKLSETRFSEMYHSPLMNAKQRAFVDAVIMATTTNTTSRMFFLHAPAGTGKTFVLNMLLHWFRSQQKLTMPMCSLGIGALSLLNGRTMHSWMSAPVIDLTRPCAIQSHGEMGDFIRKLHQVTWDEMLKMPRTLLEKVDDALRDCRSHQKDEPMAGLIFIGAGDSRQPAPIIAHSCFAQIQSLTMPNSQLWPNFHVFELTENIRLQVMLQNKDVSPEKVERHGRWAKELLTIGDGTAPTLPNTNRIRLSDEMCVDTREELIDFVYGDLDTRWSDTRYLTDRVILAPHIRTAYRRITCD</sequence>
<dbReference type="Gene3D" id="3.40.50.300">
    <property type="entry name" value="P-loop containing nucleotide triphosphate hydrolases"/>
    <property type="match status" value="1"/>
</dbReference>
<dbReference type="Pfam" id="PF14214">
    <property type="entry name" value="Helitron_like_N"/>
    <property type="match status" value="1"/>
</dbReference>
<feature type="domain" description="Helitron helicase-like" evidence="3">
    <location>
        <begin position="146"/>
        <end position="337"/>
    </location>
</feature>
<dbReference type="InterPro" id="IPR010285">
    <property type="entry name" value="DNA_helicase_pif1-like_DEAD"/>
</dbReference>
<evidence type="ECO:0000313" key="6">
    <source>
        <dbReference type="Proteomes" id="UP001190700"/>
    </source>
</evidence>
<feature type="domain" description="DNA helicase Pif1-like DEAD-box helicase" evidence="2">
    <location>
        <begin position="675"/>
        <end position="895"/>
    </location>
</feature>
<dbReference type="GO" id="GO:0005524">
    <property type="term" value="F:ATP binding"/>
    <property type="evidence" value="ECO:0007669"/>
    <property type="project" value="UniProtKB-KW"/>
</dbReference>
<dbReference type="InterPro" id="IPR025476">
    <property type="entry name" value="Helitron_helicase-like"/>
</dbReference>
<evidence type="ECO:0000259" key="3">
    <source>
        <dbReference type="Pfam" id="PF14214"/>
    </source>
</evidence>
<dbReference type="GO" id="GO:0016787">
    <property type="term" value="F:hydrolase activity"/>
    <property type="evidence" value="ECO:0007669"/>
    <property type="project" value="UniProtKB-KW"/>
</dbReference>
<comment type="cofactor">
    <cofactor evidence="1">
        <name>Mg(2+)</name>
        <dbReference type="ChEBI" id="CHEBI:18420"/>
    </cofactor>
</comment>
<comment type="similarity">
    <text evidence="1">Belongs to the helicase family.</text>
</comment>
<comment type="catalytic activity">
    <reaction evidence="1">
        <text>ATP + H2O = ADP + phosphate + H(+)</text>
        <dbReference type="Rhea" id="RHEA:13065"/>
        <dbReference type="ChEBI" id="CHEBI:15377"/>
        <dbReference type="ChEBI" id="CHEBI:15378"/>
        <dbReference type="ChEBI" id="CHEBI:30616"/>
        <dbReference type="ChEBI" id="CHEBI:43474"/>
        <dbReference type="ChEBI" id="CHEBI:456216"/>
        <dbReference type="EC" id="5.6.2.3"/>
    </reaction>
</comment>
<evidence type="ECO:0000259" key="2">
    <source>
        <dbReference type="Pfam" id="PF05970"/>
    </source>
</evidence>
<dbReference type="Proteomes" id="UP001190700">
    <property type="component" value="Unassembled WGS sequence"/>
</dbReference>
<gene>
    <name evidence="5" type="ORF">CYMTET_19283</name>
    <name evidence="4" type="ORF">CYMTET_56258</name>
</gene>
<accession>A0AAE0G7P9</accession>
<reference evidence="5 6" key="1">
    <citation type="journal article" date="2015" name="Genome Biol. Evol.">
        <title>Comparative Genomics of a Bacterivorous Green Alga Reveals Evolutionary Causalities and Consequences of Phago-Mixotrophic Mode of Nutrition.</title>
        <authorList>
            <person name="Burns J.A."/>
            <person name="Paasch A."/>
            <person name="Narechania A."/>
            <person name="Kim E."/>
        </authorList>
    </citation>
    <scope>NUCLEOTIDE SEQUENCE [LARGE SCALE GENOMIC DNA]</scope>
    <source>
        <strain evidence="5">PLY_AMNH</strain>
    </source>
</reference>
<keyword evidence="1" id="KW-0233">DNA recombination</keyword>
<dbReference type="AlphaFoldDB" id="A0AAE0G7P9"/>
<dbReference type="GO" id="GO:0000723">
    <property type="term" value="P:telomere maintenance"/>
    <property type="evidence" value="ECO:0007669"/>
    <property type="project" value="InterPro"/>
</dbReference>
<keyword evidence="1" id="KW-0227">DNA damage</keyword>
<dbReference type="EC" id="5.6.2.3" evidence="1"/>
<evidence type="ECO:0000256" key="1">
    <source>
        <dbReference type="RuleBase" id="RU363044"/>
    </source>
</evidence>
<keyword evidence="6" id="KW-1185">Reference proteome</keyword>
<dbReference type="InterPro" id="IPR027417">
    <property type="entry name" value="P-loop_NTPase"/>
</dbReference>
<comment type="caution">
    <text evidence="5">The sequence shown here is derived from an EMBL/GenBank/DDBJ whole genome shotgun (WGS) entry which is preliminary data.</text>
</comment>
<name>A0AAE0G7P9_9CHLO</name>
<keyword evidence="1" id="KW-0234">DNA repair</keyword>
<proteinExistence type="inferred from homology"/>
<keyword evidence="1" id="KW-0347">Helicase</keyword>
<dbReference type="EMBL" id="LGRX02035710">
    <property type="protein sequence ID" value="KAK3233448.1"/>
    <property type="molecule type" value="Genomic_DNA"/>
</dbReference>
<dbReference type="SUPFAM" id="SSF52540">
    <property type="entry name" value="P-loop containing nucleoside triphosphate hydrolases"/>
    <property type="match status" value="1"/>
</dbReference>